<dbReference type="Gene3D" id="3.40.50.2300">
    <property type="match status" value="1"/>
</dbReference>
<dbReference type="InterPro" id="IPR003661">
    <property type="entry name" value="HisK_dim/P_dom"/>
</dbReference>
<evidence type="ECO:0000256" key="5">
    <source>
        <dbReference type="SAM" id="Phobius"/>
    </source>
</evidence>
<dbReference type="GO" id="GO:0000155">
    <property type="term" value="F:phosphorelay sensor kinase activity"/>
    <property type="evidence" value="ECO:0007669"/>
    <property type="project" value="InterPro"/>
</dbReference>
<evidence type="ECO:0000313" key="8">
    <source>
        <dbReference type="EMBL" id="AOW12916.1"/>
    </source>
</evidence>
<evidence type="ECO:0000259" key="6">
    <source>
        <dbReference type="PROSITE" id="PS50109"/>
    </source>
</evidence>
<reference evidence="8 11" key="2">
    <citation type="submission" date="2016-10" db="EMBL/GenBank/DDBJ databases">
        <title>Hydorgenophaga sp. LPB0072 isolated from gastropod.</title>
        <authorList>
            <person name="Kim E."/>
            <person name="Yi H."/>
        </authorList>
    </citation>
    <scope>NUCLEOTIDE SEQUENCE [LARGE SCALE GENOMIC DNA]</scope>
    <source>
        <strain evidence="8 11">LPB0072</strain>
    </source>
</reference>
<keyword evidence="10" id="KW-1185">Reference proteome</keyword>
<dbReference type="InterPro" id="IPR003594">
    <property type="entry name" value="HATPase_dom"/>
</dbReference>
<dbReference type="PANTHER" id="PTHR43547:SF2">
    <property type="entry name" value="HYBRID SIGNAL TRANSDUCTION HISTIDINE KINASE C"/>
    <property type="match status" value="1"/>
</dbReference>
<keyword evidence="5" id="KW-0472">Membrane</keyword>
<keyword evidence="5" id="KW-0812">Transmembrane</keyword>
<reference evidence="9 10" key="1">
    <citation type="submission" date="2016-02" db="EMBL/GenBank/DDBJ databases">
        <title>Draft genome sequence of Hydrogenophaga sp. LPB0072.</title>
        <authorList>
            <person name="Shin S.-K."/>
            <person name="Yi H."/>
        </authorList>
    </citation>
    <scope>NUCLEOTIDE SEQUENCE [LARGE SCALE GENOMIC DNA]</scope>
    <source>
        <strain evidence="9 10">LPB0072</strain>
    </source>
</reference>
<dbReference type="PRINTS" id="PR00344">
    <property type="entry name" value="BCTRLSENSOR"/>
</dbReference>
<dbReference type="InterPro" id="IPR036097">
    <property type="entry name" value="HisK_dim/P_sf"/>
</dbReference>
<proteinExistence type="predicted"/>
<dbReference type="AlphaFoldDB" id="A0A163C8F9"/>
<feature type="domain" description="Response regulatory" evidence="7">
    <location>
        <begin position="619"/>
        <end position="735"/>
    </location>
</feature>
<dbReference type="PROSITE" id="PS50109">
    <property type="entry name" value="HIS_KIN"/>
    <property type="match status" value="1"/>
</dbReference>
<dbReference type="CDD" id="cd00082">
    <property type="entry name" value="HisKA"/>
    <property type="match status" value="1"/>
</dbReference>
<dbReference type="InterPro" id="IPR011006">
    <property type="entry name" value="CheY-like_superfamily"/>
</dbReference>
<dbReference type="SUPFAM" id="SSF52172">
    <property type="entry name" value="CheY-like"/>
    <property type="match status" value="1"/>
</dbReference>
<dbReference type="InterPro" id="IPR007892">
    <property type="entry name" value="CHASE4"/>
</dbReference>
<accession>A0A163C8F9</accession>
<dbReference type="Proteomes" id="UP000185657">
    <property type="component" value="Unassembled WGS sequence"/>
</dbReference>
<dbReference type="Pfam" id="PF02518">
    <property type="entry name" value="HATPase_c"/>
    <property type="match status" value="1"/>
</dbReference>
<dbReference type="STRING" id="1763535.LPB072_08735"/>
<evidence type="ECO:0000256" key="2">
    <source>
        <dbReference type="ARBA" id="ARBA00012438"/>
    </source>
</evidence>
<evidence type="ECO:0000259" key="7">
    <source>
        <dbReference type="PROSITE" id="PS50110"/>
    </source>
</evidence>
<protein>
    <recommendedName>
        <fullName evidence="2">histidine kinase</fullName>
        <ecNumber evidence="2">2.7.13.3</ecNumber>
    </recommendedName>
</protein>
<keyword evidence="3 4" id="KW-0597">Phosphoprotein</keyword>
<gene>
    <name evidence="8" type="ORF">LPB072_08735</name>
    <name evidence="9" type="ORF">LPB72_18230</name>
</gene>
<evidence type="ECO:0000313" key="10">
    <source>
        <dbReference type="Proteomes" id="UP000185657"/>
    </source>
</evidence>
<dbReference type="InterPro" id="IPR004358">
    <property type="entry name" value="Sig_transdc_His_kin-like_C"/>
</dbReference>
<dbReference type="PANTHER" id="PTHR43547">
    <property type="entry name" value="TWO-COMPONENT HISTIDINE KINASE"/>
    <property type="match status" value="1"/>
</dbReference>
<dbReference type="Proteomes" id="UP000185680">
    <property type="component" value="Chromosome"/>
</dbReference>
<evidence type="ECO:0000256" key="3">
    <source>
        <dbReference type="ARBA" id="ARBA00022553"/>
    </source>
</evidence>
<dbReference type="RefSeq" id="WP_066094254.1">
    <property type="nucleotide sequence ID" value="NZ_CP017476.1"/>
</dbReference>
<dbReference type="EMBL" id="LVWD01000034">
    <property type="protein sequence ID" value="OAD40101.1"/>
    <property type="molecule type" value="Genomic_DNA"/>
</dbReference>
<feature type="transmembrane region" description="Helical" evidence="5">
    <location>
        <begin position="264"/>
        <end position="284"/>
    </location>
</feature>
<dbReference type="SUPFAM" id="SSF47384">
    <property type="entry name" value="Homodimeric domain of signal transducing histidine kinase"/>
    <property type="match status" value="1"/>
</dbReference>
<dbReference type="SMART" id="SM00388">
    <property type="entry name" value="HisKA"/>
    <property type="match status" value="1"/>
</dbReference>
<dbReference type="KEGG" id="hyl:LPB072_08735"/>
<feature type="modified residue" description="4-aspartylphosphate" evidence="4">
    <location>
        <position position="670"/>
    </location>
</feature>
<dbReference type="SMART" id="SM00387">
    <property type="entry name" value="HATPase_c"/>
    <property type="match status" value="1"/>
</dbReference>
<dbReference type="InterPro" id="IPR036890">
    <property type="entry name" value="HATPase_C_sf"/>
</dbReference>
<dbReference type="Gene3D" id="3.30.565.10">
    <property type="entry name" value="Histidine kinase-like ATPase, C-terminal domain"/>
    <property type="match status" value="1"/>
</dbReference>
<evidence type="ECO:0000256" key="4">
    <source>
        <dbReference type="PROSITE-ProRule" id="PRU00169"/>
    </source>
</evidence>
<evidence type="ECO:0000256" key="1">
    <source>
        <dbReference type="ARBA" id="ARBA00000085"/>
    </source>
</evidence>
<organism evidence="8 11">
    <name type="scientific">Hydrogenophaga crassostreae</name>
    <dbReference type="NCBI Taxonomy" id="1763535"/>
    <lineage>
        <taxon>Bacteria</taxon>
        <taxon>Pseudomonadati</taxon>
        <taxon>Pseudomonadota</taxon>
        <taxon>Betaproteobacteria</taxon>
        <taxon>Burkholderiales</taxon>
        <taxon>Comamonadaceae</taxon>
        <taxon>Hydrogenophaga</taxon>
    </lineage>
</organism>
<dbReference type="Pfam" id="PF00512">
    <property type="entry name" value="HisKA"/>
    <property type="match status" value="1"/>
</dbReference>
<dbReference type="OrthoDB" id="5389366at2"/>
<comment type="catalytic activity">
    <reaction evidence="1">
        <text>ATP + protein L-histidine = ADP + protein N-phospho-L-histidine.</text>
        <dbReference type="EC" id="2.7.13.3"/>
    </reaction>
</comment>
<name>A0A163C8F9_9BURK</name>
<dbReference type="EMBL" id="CP017476">
    <property type="protein sequence ID" value="AOW12916.1"/>
    <property type="molecule type" value="Genomic_DNA"/>
</dbReference>
<dbReference type="PROSITE" id="PS50110">
    <property type="entry name" value="RESPONSE_REGULATORY"/>
    <property type="match status" value="1"/>
</dbReference>
<dbReference type="Pfam" id="PF05228">
    <property type="entry name" value="CHASE4"/>
    <property type="match status" value="1"/>
</dbReference>
<keyword evidence="5" id="KW-1133">Transmembrane helix</keyword>
<evidence type="ECO:0000313" key="11">
    <source>
        <dbReference type="Proteomes" id="UP000185680"/>
    </source>
</evidence>
<dbReference type="SUPFAM" id="SSF55874">
    <property type="entry name" value="ATPase domain of HSP90 chaperone/DNA topoisomerase II/histidine kinase"/>
    <property type="match status" value="1"/>
</dbReference>
<dbReference type="CDD" id="cd00156">
    <property type="entry name" value="REC"/>
    <property type="match status" value="1"/>
</dbReference>
<dbReference type="InterPro" id="IPR005467">
    <property type="entry name" value="His_kinase_dom"/>
</dbReference>
<dbReference type="Gene3D" id="1.10.287.130">
    <property type="match status" value="1"/>
</dbReference>
<sequence>MKLQHKAWGLVLATVGLLTLIAIWVSGQSVSATFSEMEQNRAAIESERARRVLDQQREVFTANAKDYAYWSDTVAFLAGQNDGYVKENFTTDNMATLRISEVLLVDLQGAAKAGVRLNEADDLVPMHEARAQLLASLSQPVLDDASGDTVVRTYHAESGALYLIAIAAVRADAKTGTAPQGAMAMVRKFDEKELVAFSRVLMHPVELTLEAHHHADTTSYLVLEDDASAKGHAVIMDQLGVPVAELIVSLDRDLHQQGQSMARAAAWAVAATGLLMGALLVWLLDKFLLRRLQTMHDDLKLITDQGASGSGLVHVVGKDELTALAQGLNRLLERVRSDAAEQIALHDRQEALHMQLMQSQKTEALGRFTSGIAHDFNNSLAAIGGWMRLADEDLDKDHPSHEALQQALKATRYANGLMRQLLAFSRQSAPRLEDLRVCHLIEETRMLLASGLLQTCEMVVTCPESVVWVRADMTQMQQVLVNLMMNASDAMGGAGKIRLSVEQRTFPLGADEVVPEGAAALMPGRYVCMTVTDEGPGIAPEHINRVFDPFFTTKTVGKGTGLGLSVAHGIMARHNGAIGVSSRLGSGTSMHLYLPECLAPAMAAGAAGDSTGKSGNVLRLLFVDDDQLVRHAWGALLERLGWVVTRARDGEEGWSLFQQSQHPWDLVLTDLSMPKLDGIGLAQRIRATRSPPPIVLMSGNVSIEDAAHLTQTDFAAVLHKPVDADQLNEVLKDAVAFTG</sequence>
<dbReference type="InterPro" id="IPR001789">
    <property type="entry name" value="Sig_transdc_resp-reg_receiver"/>
</dbReference>
<dbReference type="EC" id="2.7.13.3" evidence="2"/>
<dbReference type="SMART" id="SM00448">
    <property type="entry name" value="REC"/>
    <property type="match status" value="1"/>
</dbReference>
<evidence type="ECO:0000313" key="9">
    <source>
        <dbReference type="EMBL" id="OAD40101.1"/>
    </source>
</evidence>
<dbReference type="Pfam" id="PF00072">
    <property type="entry name" value="Response_reg"/>
    <property type="match status" value="1"/>
</dbReference>
<feature type="domain" description="Histidine kinase" evidence="6">
    <location>
        <begin position="371"/>
        <end position="598"/>
    </location>
</feature>